<dbReference type="Pfam" id="PF07687">
    <property type="entry name" value="M20_dimer"/>
    <property type="match status" value="1"/>
</dbReference>
<evidence type="ECO:0000256" key="1">
    <source>
        <dbReference type="ARBA" id="ARBA00022723"/>
    </source>
</evidence>
<evidence type="ECO:0000313" key="6">
    <source>
        <dbReference type="Proteomes" id="UP000321172"/>
    </source>
</evidence>
<keyword evidence="2 5" id="KW-0378">Hydrolase</keyword>
<dbReference type="InterPro" id="IPR002933">
    <property type="entry name" value="Peptidase_M20"/>
</dbReference>
<dbReference type="Proteomes" id="UP000321172">
    <property type="component" value="Chromosome"/>
</dbReference>
<evidence type="ECO:0000256" key="3">
    <source>
        <dbReference type="PIRSR" id="PIRSR037238-1"/>
    </source>
</evidence>
<keyword evidence="1" id="KW-0479">Metal-binding</keyword>
<reference evidence="5 6" key="1">
    <citation type="journal article" date="2013" name="J. Microbiol. Biotechnol.">
        <title>Novosphingobium ginsenosidimutans sp. nov., with the ability to convert ginsenoside.</title>
        <authorList>
            <person name="Kim J.K."/>
            <person name="He D."/>
            <person name="Liu Q.M."/>
            <person name="Park H.Y."/>
            <person name="Jung M.S."/>
            <person name="Yoon M.H."/>
            <person name="Kim S.C."/>
            <person name="Im W.T."/>
        </authorList>
    </citation>
    <scope>NUCLEOTIDE SEQUENCE [LARGE SCALE GENOMIC DNA]</scope>
    <source>
        <strain evidence="5 6">FW-6</strain>
    </source>
</reference>
<organism evidence="5 6">
    <name type="scientific">Novosphingobium ginsenosidimutans</name>
    <dbReference type="NCBI Taxonomy" id="1176536"/>
    <lineage>
        <taxon>Bacteria</taxon>
        <taxon>Pseudomonadati</taxon>
        <taxon>Pseudomonadota</taxon>
        <taxon>Alphaproteobacteria</taxon>
        <taxon>Sphingomonadales</taxon>
        <taxon>Sphingomonadaceae</taxon>
        <taxon>Novosphingobium</taxon>
    </lineage>
</organism>
<dbReference type="Gene3D" id="3.40.630.10">
    <property type="entry name" value="Zn peptidases"/>
    <property type="match status" value="1"/>
</dbReference>
<dbReference type="Gene3D" id="3.30.70.360">
    <property type="match status" value="1"/>
</dbReference>
<dbReference type="PANTHER" id="PTHR43808">
    <property type="entry name" value="ACETYLORNITHINE DEACETYLASE"/>
    <property type="match status" value="1"/>
</dbReference>
<dbReference type="OrthoDB" id="9776600at2"/>
<dbReference type="NCBIfam" id="NF005602">
    <property type="entry name" value="PRK07338.1"/>
    <property type="match status" value="1"/>
</dbReference>
<keyword evidence="6" id="KW-1185">Reference proteome</keyword>
<feature type="domain" description="Peptidase M20 dimerisation" evidence="4">
    <location>
        <begin position="202"/>
        <end position="298"/>
    </location>
</feature>
<dbReference type="PANTHER" id="PTHR43808:SF9">
    <property type="entry name" value="BLL0789 PROTEIN"/>
    <property type="match status" value="1"/>
</dbReference>
<dbReference type="PIRSF" id="PIRSF037238">
    <property type="entry name" value="Carboxypeptidase_G2"/>
    <property type="match status" value="1"/>
</dbReference>
<dbReference type="InterPro" id="IPR011650">
    <property type="entry name" value="Peptidase_M20_dimer"/>
</dbReference>
<dbReference type="InterPro" id="IPR050072">
    <property type="entry name" value="Peptidase_M20A"/>
</dbReference>
<dbReference type="GO" id="GO:0046872">
    <property type="term" value="F:metal ion binding"/>
    <property type="evidence" value="ECO:0007669"/>
    <property type="project" value="UniProtKB-KW"/>
</dbReference>
<feature type="active site" description="Proton acceptor" evidence="3">
    <location>
        <position position="164"/>
    </location>
</feature>
<dbReference type="SUPFAM" id="SSF55031">
    <property type="entry name" value="Bacterial exopeptidase dimerisation domain"/>
    <property type="match status" value="1"/>
</dbReference>
<dbReference type="InterPro" id="IPR036264">
    <property type="entry name" value="Bact_exopeptidase_dim_dom"/>
</dbReference>
<dbReference type="AlphaFoldDB" id="A0A5B8RZ52"/>
<dbReference type="RefSeq" id="WP_147088757.1">
    <property type="nucleotide sequence ID" value="NZ_BAABJD010000002.1"/>
</dbReference>
<dbReference type="InterPro" id="IPR017150">
    <property type="entry name" value="Pept_M20_glutamate_carboxypep"/>
</dbReference>
<proteinExistence type="predicted"/>
<evidence type="ECO:0000313" key="5">
    <source>
        <dbReference type="EMBL" id="QEA14776.1"/>
    </source>
</evidence>
<name>A0A5B8RZ52_9SPHN</name>
<dbReference type="Pfam" id="PF01546">
    <property type="entry name" value="Peptidase_M20"/>
    <property type="match status" value="1"/>
</dbReference>
<sequence>MQQLTPTEAALIASVDAAPMLDQVLAWSAVNTGTGNLTGLANYVALLAGEFAALPGEIALVDPARVGVVAADGREVEAAYGKHLVLRVRPGANRRFLLTGHMDTVFPADHAFQTTRWLDDETLNGPGVADMKGGIAVILAALKAFEASAAASGVGYDVLLNSDEETGSLSSAPLIAQLAAGKVAALTYEPSALPDGTLAGARGGSGNYSLIITGRSAHAGRNPQDGRNAIVAAAALALGLKALERPGLSINPARIDGGSANNVVPDHAVLRFNIRPMETGLADWFELQIKELITTVSAEHDVSIHRHGGISRPPKPLDPPAERLFELVRDCGAALGQAIRWQSSGGVCDGNNIAACGVPVVDTMGVRGGSIHSPDEFLIVPSLAERAQLSALVLHRLATGVTL</sequence>
<feature type="active site" evidence="3">
    <location>
        <position position="103"/>
    </location>
</feature>
<dbReference type="SUPFAM" id="SSF53187">
    <property type="entry name" value="Zn-dependent exopeptidases"/>
    <property type="match status" value="1"/>
</dbReference>
<accession>A0A5B8RZ52</accession>
<dbReference type="KEGG" id="ngf:FRF71_00775"/>
<evidence type="ECO:0000256" key="2">
    <source>
        <dbReference type="ARBA" id="ARBA00022801"/>
    </source>
</evidence>
<dbReference type="EMBL" id="CP042345">
    <property type="protein sequence ID" value="QEA14776.1"/>
    <property type="molecule type" value="Genomic_DNA"/>
</dbReference>
<evidence type="ECO:0000259" key="4">
    <source>
        <dbReference type="Pfam" id="PF07687"/>
    </source>
</evidence>
<dbReference type="GO" id="GO:0016787">
    <property type="term" value="F:hydrolase activity"/>
    <property type="evidence" value="ECO:0007669"/>
    <property type="project" value="UniProtKB-KW"/>
</dbReference>
<protein>
    <submittedName>
        <fullName evidence="5">Hydrolase</fullName>
    </submittedName>
</protein>
<gene>
    <name evidence="5" type="ORF">FRF71_00775</name>
</gene>